<proteinExistence type="predicted"/>
<accession>A0A3M3S429</accession>
<dbReference type="AlphaFoldDB" id="A0A3M3S429"/>
<name>A0A3M3S429_PSECA</name>
<protein>
    <submittedName>
        <fullName evidence="2">Uncharacterized protein</fullName>
    </submittedName>
</protein>
<evidence type="ECO:0000313" key="2">
    <source>
        <dbReference type="EMBL" id="RMO03484.1"/>
    </source>
</evidence>
<evidence type="ECO:0000313" key="1">
    <source>
        <dbReference type="EMBL" id="RMN76049.1"/>
    </source>
</evidence>
<dbReference type="EMBL" id="RBPH01000270">
    <property type="protein sequence ID" value="RMN76049.1"/>
    <property type="molecule type" value="Genomic_DNA"/>
</dbReference>
<sequence>MTHVSARVRVAWEAMNKLRKPKRLRLDLKQKVLEGSMWQYQQMVSGTGNAIDEEPSVGNRYRYDWGLAASAGIVRPPSSSRRGSTFGREVRSRLRATLLVGSLLRDYDVETVHASRVSKWDTVTGAGSVELPLLHRKGTGNVV</sequence>
<organism evidence="2 4">
    <name type="scientific">Pseudomonas cannabina</name>
    <dbReference type="NCBI Taxonomy" id="86840"/>
    <lineage>
        <taxon>Bacteria</taxon>
        <taxon>Pseudomonadati</taxon>
        <taxon>Pseudomonadota</taxon>
        <taxon>Gammaproteobacteria</taxon>
        <taxon>Pseudomonadales</taxon>
        <taxon>Pseudomonadaceae</taxon>
        <taxon>Pseudomonas</taxon>
    </lineage>
</organism>
<dbReference type="EMBL" id="RBPJ01000041">
    <property type="protein sequence ID" value="RMO03484.1"/>
    <property type="molecule type" value="Genomic_DNA"/>
</dbReference>
<reference evidence="3 4" key="1">
    <citation type="submission" date="2018-08" db="EMBL/GenBank/DDBJ databases">
        <title>Recombination of ecologically and evolutionarily significant loci maintains genetic cohesion in the Pseudomonas syringae species complex.</title>
        <authorList>
            <person name="Dillon M."/>
            <person name="Thakur S."/>
            <person name="Almeida R.N.D."/>
            <person name="Weir B.S."/>
            <person name="Guttman D.S."/>
        </authorList>
    </citation>
    <scope>NUCLEOTIDE SEQUENCE [LARGE SCALE GENOMIC DNA]</scope>
    <source>
        <strain evidence="1 3">ICMP 15201</strain>
        <strain evidence="2 4">ICMP 15203</strain>
    </source>
</reference>
<dbReference type="Proteomes" id="UP000269335">
    <property type="component" value="Unassembled WGS sequence"/>
</dbReference>
<evidence type="ECO:0000313" key="3">
    <source>
        <dbReference type="Proteomes" id="UP000269335"/>
    </source>
</evidence>
<gene>
    <name evidence="2" type="ORF">ALQ51_101723</name>
    <name evidence="1" type="ORF">ALQ53_102876</name>
</gene>
<comment type="caution">
    <text evidence="2">The sequence shown here is derived from an EMBL/GenBank/DDBJ whole genome shotgun (WGS) entry which is preliminary data.</text>
</comment>
<dbReference type="Proteomes" id="UP000270524">
    <property type="component" value="Unassembled WGS sequence"/>
</dbReference>
<evidence type="ECO:0000313" key="4">
    <source>
        <dbReference type="Proteomes" id="UP000270524"/>
    </source>
</evidence>